<dbReference type="PRINTS" id="PR00364">
    <property type="entry name" value="DISEASERSIST"/>
</dbReference>
<evidence type="ECO:0000313" key="12">
    <source>
        <dbReference type="Proteomes" id="UP000235145"/>
    </source>
</evidence>
<dbReference type="Pfam" id="PF25019">
    <property type="entry name" value="LRR_R13L1-DRL21"/>
    <property type="match status" value="1"/>
</dbReference>
<dbReference type="InterPro" id="IPR041118">
    <property type="entry name" value="Rx_N"/>
</dbReference>
<dbReference type="SUPFAM" id="SSF52058">
    <property type="entry name" value="L domain-like"/>
    <property type="match status" value="1"/>
</dbReference>
<dbReference type="SUPFAM" id="SSF52540">
    <property type="entry name" value="P-loop containing nucleoside triphosphate hydrolases"/>
    <property type="match status" value="1"/>
</dbReference>
<dbReference type="InterPro" id="IPR027417">
    <property type="entry name" value="P-loop_NTPase"/>
</dbReference>
<feature type="domain" description="NB-ARC" evidence="7">
    <location>
        <begin position="201"/>
        <end position="371"/>
    </location>
</feature>
<dbReference type="InterPro" id="IPR002182">
    <property type="entry name" value="NB-ARC"/>
</dbReference>
<keyword evidence="6" id="KW-0067">ATP-binding</keyword>
<dbReference type="InterPro" id="IPR056789">
    <property type="entry name" value="LRR_R13L1-DRL21"/>
</dbReference>
<keyword evidence="5" id="KW-0611">Plant defense</keyword>
<dbReference type="GO" id="GO:0005524">
    <property type="term" value="F:ATP binding"/>
    <property type="evidence" value="ECO:0007669"/>
    <property type="project" value="UniProtKB-KW"/>
</dbReference>
<gene>
    <name evidence="11" type="ORF">LSAT_V11C100038850</name>
</gene>
<dbReference type="InterPro" id="IPR058922">
    <property type="entry name" value="WHD_DRP"/>
</dbReference>
<dbReference type="GO" id="GO:0043531">
    <property type="term" value="F:ADP binding"/>
    <property type="evidence" value="ECO:0007669"/>
    <property type="project" value="InterPro"/>
</dbReference>
<evidence type="ECO:0000259" key="9">
    <source>
        <dbReference type="Pfam" id="PF23559"/>
    </source>
</evidence>
<protein>
    <recommendedName>
        <fullName evidence="13">NB-ARC domain-containing protein</fullName>
    </recommendedName>
</protein>
<reference evidence="11 12" key="1">
    <citation type="journal article" date="2017" name="Nat. Commun.">
        <title>Genome assembly with in vitro proximity ligation data and whole-genome triplication in lettuce.</title>
        <authorList>
            <person name="Reyes-Chin-Wo S."/>
            <person name="Wang Z."/>
            <person name="Yang X."/>
            <person name="Kozik A."/>
            <person name="Arikit S."/>
            <person name="Song C."/>
            <person name="Xia L."/>
            <person name="Froenicke L."/>
            <person name="Lavelle D.O."/>
            <person name="Truco M.J."/>
            <person name="Xia R."/>
            <person name="Zhu S."/>
            <person name="Xu C."/>
            <person name="Xu H."/>
            <person name="Xu X."/>
            <person name="Cox K."/>
            <person name="Korf I."/>
            <person name="Meyers B.C."/>
            <person name="Michelmore R.W."/>
        </authorList>
    </citation>
    <scope>NUCLEOTIDE SEQUENCE [LARGE SCALE GENOMIC DNA]</scope>
    <source>
        <strain evidence="12">cv. Salinas</strain>
        <tissue evidence="11">Seedlings</tissue>
    </source>
</reference>
<dbReference type="Proteomes" id="UP000235145">
    <property type="component" value="Unassembled WGS sequence"/>
</dbReference>
<evidence type="ECO:0000259" key="10">
    <source>
        <dbReference type="Pfam" id="PF25019"/>
    </source>
</evidence>
<dbReference type="Gene3D" id="1.20.5.4130">
    <property type="match status" value="1"/>
</dbReference>
<dbReference type="PANTHER" id="PTHR36766">
    <property type="entry name" value="PLANT BROAD-SPECTRUM MILDEW RESISTANCE PROTEIN RPW8"/>
    <property type="match status" value="1"/>
</dbReference>
<dbReference type="FunFam" id="3.40.50.300:FF:001091">
    <property type="entry name" value="Probable disease resistance protein At1g61300"/>
    <property type="match status" value="1"/>
</dbReference>
<dbReference type="Gene3D" id="1.10.8.430">
    <property type="entry name" value="Helical domain of apoptotic protease-activating factors"/>
    <property type="match status" value="1"/>
</dbReference>
<evidence type="ECO:0000259" key="7">
    <source>
        <dbReference type="Pfam" id="PF00931"/>
    </source>
</evidence>
<sequence length="1301" mass="147481">MVLLRLSYRHLRRCNIASCALSFTSLLVESNIERFYYAPLNIEMEEIKVMAKWDRFSTEWKKDLPLIQAVLADASQKHVTDRAVQLWVNDLQDLAFDVEDVLDDLATEAMRRKLNQAARTSTNTGKVLTFFPNCCTNFSPRSIMYVQKMKSKLDEITTKLRDLVDQRNDLGLNVNVERSFISERRLEQTSLVDESKIMGREGDKEALMMKLLGNEESDENVSIVSIVGMGGIGKTTLAKVLYNEDKVKDHFELSVWVCVSEELDVFNISKAIFQAVTGKNESFANLDLLHVALKEKLSKKRFMLVLDDVWNEDHKKWELLQSPLLVGAPGSRVIVTTRSTRVASVMDSEETYPLDVLSNEDALSLFALHAVGEKNFDKHPTLKLLGEGIVKKCGKLPLALKTLGRVVKGNRDGDEWEKLLKSKIWDIEDGSEILPALRLSYYHLPPHLKLLFAYCSLIPKDYVLDKNELVLLWIAEGFLSQSKSMENLGHRYFEELLSRSFFQHSTNDELLYTMHDLINDLATSVAGEFFCKLDGEMNMSDMNEKFEKFRHFSLTGLGCESYGKLKELQRAKRLRTFLPLSDSCIDSVLVGSLHELQFLRVLRISGLEFTEVPQSIGSLKHLRYLNYSNTGITCLPEQVSDLCNLQSLLVHNCHRLSSLPESFAKLRNLRHLDISDTPKVNKMPLGIGGLTSLQTLSKVIVERTNRFKISELKGLSDLQGQLCIMGLDKVINPMQAKDANLHQKNGINILEMKWSHVFNDSRNEMIEFEVLEELRPPPKLKNLKILNYKGTRFPSWVGDPSFDRLTELKLCGCRSTHLPTLGHLPSLKKLVVEGMKEVKTVGFEFVAPTNVFRGIAFPSLEVLKFDDMQGWQRWSIDSGNNHGSARPFPCLHKISIKCCPELDEVSIGSIPSLRVLHIRKCSKEVFKSIVGLSSSLVKLKMLDVKGLTQLHGEDLVHLGELEHLFIKNCDELRYLWERELEACKSLVSLQKLEVWNCEKLVSSAEKEVNFGISMESLKQVMFSYCGTLESYNCPNSVVRLEISFCDSFKSLTFSMVQDHPSSHSEKVSGFHPMSHLTSLQIRFCKNLKSFSHEHFQNLTFLEEMWIYHCPSMDYSFPCGVWPPNLTKLRIGCLNKPMSEWGPQNFTTSLIQLHLYGENSGVVSFAVADDVGNTTTPSSSSSFLLPPSLVSLELNDFMDVGSFSDVLQHLSCLKSLDIVSCPKIRDLKTTSEPSRLTIKLVISIIRMMQGLTQCKSAEYAIGDYIVGAAVRVTRVEEAYDIIIHRMEVVKGHSIVETIKDIA</sequence>
<name>A0A9R1WLC0_LACSA</name>
<dbReference type="Gene3D" id="3.80.10.10">
    <property type="entry name" value="Ribonuclease Inhibitor"/>
    <property type="match status" value="4"/>
</dbReference>
<feature type="domain" description="Disease resistance N-terminal" evidence="8">
    <location>
        <begin position="59"/>
        <end position="116"/>
    </location>
</feature>
<feature type="domain" description="Disease resistance protein winged helix" evidence="9">
    <location>
        <begin position="458"/>
        <end position="522"/>
    </location>
</feature>
<dbReference type="SUPFAM" id="SSF52047">
    <property type="entry name" value="RNI-like"/>
    <property type="match status" value="1"/>
</dbReference>
<keyword evidence="4" id="KW-0547">Nucleotide-binding</keyword>
<dbReference type="Pfam" id="PF23559">
    <property type="entry name" value="WHD_DRP"/>
    <property type="match status" value="1"/>
</dbReference>
<evidence type="ECO:0000259" key="8">
    <source>
        <dbReference type="Pfam" id="PF18052"/>
    </source>
</evidence>
<comment type="similarity">
    <text evidence="1">Belongs to the disease resistance NB-LRR family.</text>
</comment>
<evidence type="ECO:0000313" key="11">
    <source>
        <dbReference type="EMBL" id="KAJ0225798.1"/>
    </source>
</evidence>
<dbReference type="GO" id="GO:0006952">
    <property type="term" value="P:defense response"/>
    <property type="evidence" value="ECO:0007669"/>
    <property type="project" value="UniProtKB-KW"/>
</dbReference>
<dbReference type="PANTHER" id="PTHR36766:SF61">
    <property type="entry name" value="NB-ARC DOMAIN DISEASE RESISTANCE PROTEIN"/>
    <property type="match status" value="1"/>
</dbReference>
<dbReference type="EMBL" id="NBSK02000001">
    <property type="protein sequence ID" value="KAJ0225798.1"/>
    <property type="molecule type" value="Genomic_DNA"/>
</dbReference>
<evidence type="ECO:0000256" key="3">
    <source>
        <dbReference type="ARBA" id="ARBA00022737"/>
    </source>
</evidence>
<organism evidence="11 12">
    <name type="scientific">Lactuca sativa</name>
    <name type="common">Garden lettuce</name>
    <dbReference type="NCBI Taxonomy" id="4236"/>
    <lineage>
        <taxon>Eukaryota</taxon>
        <taxon>Viridiplantae</taxon>
        <taxon>Streptophyta</taxon>
        <taxon>Embryophyta</taxon>
        <taxon>Tracheophyta</taxon>
        <taxon>Spermatophyta</taxon>
        <taxon>Magnoliopsida</taxon>
        <taxon>eudicotyledons</taxon>
        <taxon>Gunneridae</taxon>
        <taxon>Pentapetalae</taxon>
        <taxon>asterids</taxon>
        <taxon>campanulids</taxon>
        <taxon>Asterales</taxon>
        <taxon>Asteraceae</taxon>
        <taxon>Cichorioideae</taxon>
        <taxon>Cichorieae</taxon>
        <taxon>Lactucinae</taxon>
        <taxon>Lactuca</taxon>
    </lineage>
</organism>
<dbReference type="InterPro" id="IPR042197">
    <property type="entry name" value="Apaf_helical"/>
</dbReference>
<evidence type="ECO:0000256" key="5">
    <source>
        <dbReference type="ARBA" id="ARBA00022821"/>
    </source>
</evidence>
<comment type="caution">
    <text evidence="11">The sequence shown here is derived from an EMBL/GenBank/DDBJ whole genome shotgun (WGS) entry which is preliminary data.</text>
</comment>
<proteinExistence type="inferred from homology"/>
<dbReference type="Gene3D" id="1.10.10.10">
    <property type="entry name" value="Winged helix-like DNA-binding domain superfamily/Winged helix DNA-binding domain"/>
    <property type="match status" value="1"/>
</dbReference>
<dbReference type="Gene3D" id="3.40.50.300">
    <property type="entry name" value="P-loop containing nucleotide triphosphate hydrolases"/>
    <property type="match status" value="1"/>
</dbReference>
<evidence type="ECO:0000256" key="6">
    <source>
        <dbReference type="ARBA" id="ARBA00022840"/>
    </source>
</evidence>
<dbReference type="Pfam" id="PF00931">
    <property type="entry name" value="NB-ARC"/>
    <property type="match status" value="1"/>
</dbReference>
<evidence type="ECO:0000256" key="1">
    <source>
        <dbReference type="ARBA" id="ARBA00008894"/>
    </source>
</evidence>
<keyword evidence="2" id="KW-0433">Leucine-rich repeat</keyword>
<feature type="domain" description="R13L1/DRL21-like LRR repeat region" evidence="10">
    <location>
        <begin position="709"/>
        <end position="835"/>
    </location>
</feature>
<keyword evidence="3" id="KW-0677">Repeat</keyword>
<dbReference type="InterPro" id="IPR036388">
    <property type="entry name" value="WH-like_DNA-bd_sf"/>
</dbReference>
<evidence type="ECO:0008006" key="13">
    <source>
        <dbReference type="Google" id="ProtNLM"/>
    </source>
</evidence>
<evidence type="ECO:0000256" key="2">
    <source>
        <dbReference type="ARBA" id="ARBA00022614"/>
    </source>
</evidence>
<accession>A0A9R1WLC0</accession>
<keyword evidence="12" id="KW-1185">Reference proteome</keyword>
<evidence type="ECO:0000256" key="4">
    <source>
        <dbReference type="ARBA" id="ARBA00022741"/>
    </source>
</evidence>
<dbReference type="InterPro" id="IPR032675">
    <property type="entry name" value="LRR_dom_sf"/>
</dbReference>
<dbReference type="Pfam" id="PF18052">
    <property type="entry name" value="Rx_N"/>
    <property type="match status" value="1"/>
</dbReference>
<dbReference type="GO" id="GO:0051707">
    <property type="term" value="P:response to other organism"/>
    <property type="evidence" value="ECO:0007669"/>
    <property type="project" value="UniProtKB-ARBA"/>
</dbReference>